<keyword evidence="1" id="KW-0677">Repeat</keyword>
<feature type="compositionally biased region" description="Basic and acidic residues" evidence="3">
    <location>
        <begin position="644"/>
        <end position="655"/>
    </location>
</feature>
<dbReference type="PANTHER" id="PTHR47186">
    <property type="entry name" value="LEUCINE-RICH REPEAT-CONTAINING PROTEIN 57"/>
    <property type="match status" value="1"/>
</dbReference>
<dbReference type="AlphaFoldDB" id="A0A7N2LIE9"/>
<accession>A0A7N2LIE9</accession>
<feature type="compositionally biased region" description="Polar residues" evidence="3">
    <location>
        <begin position="735"/>
        <end position="762"/>
    </location>
</feature>
<protein>
    <submittedName>
        <fullName evidence="6">Uncharacterized protein</fullName>
    </submittedName>
</protein>
<dbReference type="EMBL" id="LRBV02000004">
    <property type="status" value="NOT_ANNOTATED_CDS"/>
    <property type="molecule type" value="Genomic_DNA"/>
</dbReference>
<feature type="region of interest" description="Disordered" evidence="3">
    <location>
        <begin position="644"/>
        <end position="763"/>
    </location>
</feature>
<feature type="coiled-coil region" evidence="2">
    <location>
        <begin position="855"/>
        <end position="917"/>
    </location>
</feature>
<dbReference type="Pfam" id="PF25019">
    <property type="entry name" value="LRR_R13L1-DRL21"/>
    <property type="match status" value="1"/>
</dbReference>
<name>A0A7N2LIE9_QUELO</name>
<feature type="compositionally biased region" description="Low complexity" evidence="3">
    <location>
        <begin position="656"/>
        <end position="671"/>
    </location>
</feature>
<sequence>MTIPCGLKCCFEFCSLFPKAYVFHKEKLVKLWIGQRYIQARAGQTEEETGFACFEELLISSFCLVKDNEPYSFSEESLHVSLLGKDVEQPMLKIVEKSKKLLSLVFPSDYLKNFGQALDKVFHTLKYVRTLDLSSSTILELPSSIKELRLLRYLDLSRTEIKVLPNSICELYNLQTLTLLGYPWLFELPEDLRKLVNLRRLELRDLFWVKSSNLPPNLGNLINLHDCHAFRVGHKTGYRIEELENMAYLTGTLHISELENAVNVGEAKLNQKKYLNNLVFEWSDRVVNTHDDATENSVLEDLQPHINLKELQICHYRGTEFSTWMREGQLQNLVKVTLNDCTKCKTLTLGDLPNLEVLYIEGICWSWRHGQRHCQNTFAPQKLEISGCELLVALPKPHFAQRLQHLALDACHDGTLVREIPNTSSLYSLVISGISNLTSLPKWPQLPGLKALYIRDCKDLVTLSKREEGSLPTLISLTFLSIRNCPMLVKLTEELPATLECLSIVSCPLLQSLGPKEILKSLPSLKDLYIEDCPMLQSLPEDGLPSSLQHLQIQGCKLLTERCQKEDGEGPDWPDLEIDFPVVSSTLALPKKKWYRSFLRFGGKEITGAHQAKRQPNSSLLKQGHKEVYQSDVDVDKAVDEALNEPKAEQEESRSKQSSPSTQSKTSSTKDSYNEISKQASGHPQLEEEEEEEETQLVPSMKRVQTTELNAQPMVKHEESSPEPIDSEDDDMESFYTSLGANSETLQPASSSVTTNVQSRPGQSDIDKALDIVKNVLVADFSSACHPGRSISLNSALELLCDLDENDGFSDKMKSLVLQLSKDFKDLKSRFCQAGDTIEKCTNLIKPMAEIASQLDENKEKYLKLKSVIIEAEAQIQHMHDMQTTVGKSISGDEGQINELKQKIDSLMKQKGKAKQEKKTIYDDGKKLKEKYDVAANAEEEKKTAQ</sequence>
<keyword evidence="7" id="KW-1185">Reference proteome</keyword>
<feature type="domain" description="R13L1/DRL21-like LRR repeat region" evidence="5">
    <location>
        <begin position="240"/>
        <end position="362"/>
    </location>
</feature>
<dbReference type="SUPFAM" id="SSF52058">
    <property type="entry name" value="L domain-like"/>
    <property type="match status" value="2"/>
</dbReference>
<keyword evidence="2" id="KW-0175">Coiled coil</keyword>
<evidence type="ECO:0000259" key="4">
    <source>
        <dbReference type="Pfam" id="PF23559"/>
    </source>
</evidence>
<dbReference type="Proteomes" id="UP000594261">
    <property type="component" value="Chromosome 4"/>
</dbReference>
<reference evidence="6 7" key="1">
    <citation type="journal article" date="2016" name="G3 (Bethesda)">
        <title>First Draft Assembly and Annotation of the Genome of a California Endemic Oak Quercus lobata Nee (Fagaceae).</title>
        <authorList>
            <person name="Sork V.L."/>
            <person name="Fitz-Gibbon S.T."/>
            <person name="Puiu D."/>
            <person name="Crepeau M."/>
            <person name="Gugger P.F."/>
            <person name="Sherman R."/>
            <person name="Stevens K."/>
            <person name="Langley C.H."/>
            <person name="Pellegrini M."/>
            <person name="Salzberg S.L."/>
        </authorList>
    </citation>
    <scope>NUCLEOTIDE SEQUENCE [LARGE SCALE GENOMIC DNA]</scope>
    <source>
        <strain evidence="6 7">cv. SW786</strain>
    </source>
</reference>
<proteinExistence type="predicted"/>
<dbReference type="Gramene" id="QL04p053587:mrna">
    <property type="protein sequence ID" value="QL04p053587:mrna"/>
    <property type="gene ID" value="QL04p053587"/>
</dbReference>
<dbReference type="PANTHER" id="PTHR47186:SF18">
    <property type="entry name" value="RX N-TERMINAL DOMAIN-CONTAINING PROTEIN"/>
    <property type="match status" value="1"/>
</dbReference>
<dbReference type="Pfam" id="PF23559">
    <property type="entry name" value="WHD_DRP"/>
    <property type="match status" value="1"/>
</dbReference>
<evidence type="ECO:0000259" key="5">
    <source>
        <dbReference type="Pfam" id="PF25019"/>
    </source>
</evidence>
<evidence type="ECO:0000313" key="6">
    <source>
        <dbReference type="EnsemblPlants" id="QL04p053587:mrna"/>
    </source>
</evidence>
<dbReference type="InterPro" id="IPR032675">
    <property type="entry name" value="LRR_dom_sf"/>
</dbReference>
<evidence type="ECO:0000313" key="7">
    <source>
        <dbReference type="Proteomes" id="UP000594261"/>
    </source>
</evidence>
<dbReference type="InParanoid" id="A0A7N2LIE9"/>
<dbReference type="Gene3D" id="3.80.10.10">
    <property type="entry name" value="Ribonuclease Inhibitor"/>
    <property type="match status" value="2"/>
</dbReference>
<reference evidence="6" key="2">
    <citation type="submission" date="2021-01" db="UniProtKB">
        <authorList>
            <consortium name="EnsemblPlants"/>
        </authorList>
    </citation>
    <scope>IDENTIFICATION</scope>
</reference>
<evidence type="ECO:0000256" key="3">
    <source>
        <dbReference type="SAM" id="MobiDB-lite"/>
    </source>
</evidence>
<evidence type="ECO:0000256" key="1">
    <source>
        <dbReference type="ARBA" id="ARBA00022737"/>
    </source>
</evidence>
<evidence type="ECO:0000256" key="2">
    <source>
        <dbReference type="SAM" id="Coils"/>
    </source>
</evidence>
<dbReference type="OMA" id="CHAFRVG"/>
<dbReference type="EnsemblPlants" id="QL04p053587:mrna">
    <property type="protein sequence ID" value="QL04p053587:mrna"/>
    <property type="gene ID" value="QL04p053587"/>
</dbReference>
<feature type="domain" description="Disease resistance protein winged helix" evidence="4">
    <location>
        <begin position="16"/>
        <end position="64"/>
    </location>
</feature>
<dbReference type="InterPro" id="IPR056789">
    <property type="entry name" value="LRR_R13L1-DRL21"/>
</dbReference>
<dbReference type="InterPro" id="IPR058922">
    <property type="entry name" value="WHD_DRP"/>
</dbReference>
<organism evidence="6 7">
    <name type="scientific">Quercus lobata</name>
    <name type="common">Valley oak</name>
    <dbReference type="NCBI Taxonomy" id="97700"/>
    <lineage>
        <taxon>Eukaryota</taxon>
        <taxon>Viridiplantae</taxon>
        <taxon>Streptophyta</taxon>
        <taxon>Embryophyta</taxon>
        <taxon>Tracheophyta</taxon>
        <taxon>Spermatophyta</taxon>
        <taxon>Magnoliopsida</taxon>
        <taxon>eudicotyledons</taxon>
        <taxon>Gunneridae</taxon>
        <taxon>Pentapetalae</taxon>
        <taxon>rosids</taxon>
        <taxon>fabids</taxon>
        <taxon>Fagales</taxon>
        <taxon>Fagaceae</taxon>
        <taxon>Quercus</taxon>
    </lineage>
</organism>